<keyword evidence="9" id="KW-1185">Reference proteome</keyword>
<dbReference type="EMBL" id="KN817586">
    <property type="protein sequence ID" value="KJA18647.1"/>
    <property type="molecule type" value="Genomic_DNA"/>
</dbReference>
<evidence type="ECO:0000256" key="7">
    <source>
        <dbReference type="SAM" id="Phobius"/>
    </source>
</evidence>
<dbReference type="PROSITE" id="PS50283">
    <property type="entry name" value="NA_SOLUT_SYMP_3"/>
    <property type="match status" value="1"/>
</dbReference>
<feature type="transmembrane region" description="Helical" evidence="7">
    <location>
        <begin position="12"/>
        <end position="33"/>
    </location>
</feature>
<keyword evidence="4 7" id="KW-1133">Transmembrane helix</keyword>
<evidence type="ECO:0000256" key="2">
    <source>
        <dbReference type="ARBA" id="ARBA00006434"/>
    </source>
</evidence>
<feature type="transmembrane region" description="Helical" evidence="7">
    <location>
        <begin position="135"/>
        <end position="162"/>
    </location>
</feature>
<feature type="transmembrane region" description="Helical" evidence="7">
    <location>
        <begin position="454"/>
        <end position="474"/>
    </location>
</feature>
<protein>
    <recommendedName>
        <fullName evidence="10">Urea transporter</fullName>
    </recommendedName>
</protein>
<dbReference type="OrthoDB" id="6132759at2759"/>
<dbReference type="Pfam" id="PF00474">
    <property type="entry name" value="SSF"/>
    <property type="match status" value="1"/>
</dbReference>
<dbReference type="OMA" id="EDHENTS"/>
<feature type="transmembrane region" description="Helical" evidence="7">
    <location>
        <begin position="199"/>
        <end position="219"/>
    </location>
</feature>
<dbReference type="CDD" id="cd11476">
    <property type="entry name" value="SLC5sbd_DUR3"/>
    <property type="match status" value="1"/>
</dbReference>
<dbReference type="InterPro" id="IPR001734">
    <property type="entry name" value="Na/solute_symporter"/>
</dbReference>
<feature type="transmembrane region" description="Helical" evidence="7">
    <location>
        <begin position="597"/>
        <end position="621"/>
    </location>
</feature>
<evidence type="ECO:0000313" key="8">
    <source>
        <dbReference type="EMBL" id="KJA18647.1"/>
    </source>
</evidence>
<dbReference type="Gene3D" id="1.20.1730.10">
    <property type="entry name" value="Sodium/glucose cotransporter"/>
    <property type="match status" value="1"/>
</dbReference>
<dbReference type="GO" id="GO:0015204">
    <property type="term" value="F:urea transmembrane transporter activity"/>
    <property type="evidence" value="ECO:0007669"/>
    <property type="project" value="InterPro"/>
</dbReference>
<dbReference type="PANTHER" id="PTHR46154">
    <property type="match status" value="1"/>
</dbReference>
<keyword evidence="5 7" id="KW-0472">Membrane</keyword>
<name>A0A0D2KVH8_HYPSF</name>
<reference evidence="9" key="1">
    <citation type="submission" date="2014-04" db="EMBL/GenBank/DDBJ databases">
        <title>Evolutionary Origins and Diversification of the Mycorrhizal Mutualists.</title>
        <authorList>
            <consortium name="DOE Joint Genome Institute"/>
            <consortium name="Mycorrhizal Genomics Consortium"/>
            <person name="Kohler A."/>
            <person name="Kuo A."/>
            <person name="Nagy L.G."/>
            <person name="Floudas D."/>
            <person name="Copeland A."/>
            <person name="Barry K.W."/>
            <person name="Cichocki N."/>
            <person name="Veneault-Fourrey C."/>
            <person name="LaButti K."/>
            <person name="Lindquist E.A."/>
            <person name="Lipzen A."/>
            <person name="Lundell T."/>
            <person name="Morin E."/>
            <person name="Murat C."/>
            <person name="Riley R."/>
            <person name="Ohm R."/>
            <person name="Sun H."/>
            <person name="Tunlid A."/>
            <person name="Henrissat B."/>
            <person name="Grigoriev I.V."/>
            <person name="Hibbett D.S."/>
            <person name="Martin F."/>
        </authorList>
    </citation>
    <scope>NUCLEOTIDE SEQUENCE [LARGE SCALE GENOMIC DNA]</scope>
    <source>
        <strain evidence="9">FD-334 SS-4</strain>
    </source>
</reference>
<evidence type="ECO:0000256" key="1">
    <source>
        <dbReference type="ARBA" id="ARBA00004141"/>
    </source>
</evidence>
<evidence type="ECO:0008006" key="10">
    <source>
        <dbReference type="Google" id="ProtNLM"/>
    </source>
</evidence>
<dbReference type="Proteomes" id="UP000054270">
    <property type="component" value="Unassembled WGS sequence"/>
</dbReference>
<sequence length="668" mass="70774">MVFVSPLPQAAGYAVVLGLGLTFALFMNSVAWIQSKFSQYSPSSASEFSAASRSLKTGLVVAGIISSWTWSLTLLQSTTQSYLLGVSGGYWYAVGGVIPIAIFSVIASKIKINANRATTFPEIAYIRFGTAGHLAFLWCGLVCNATVSACNLIGGASVVTALTGMNQYASLFLIPIGVAFYVAVGGLRATFICDATHTFVLLLILIGFGFVIFESSNIVGSPAKLYDLLVTAANTWPVQGNYNGSYLTFRSQQGAISAVLFINNGFGLVTCDQGYWSRAIASNPTSTARAYFLGGIAWFAVPFACGTMLGLTARGLATLPDFPVLSEFDVGAGLVGVRVVTYLMGTAGSILMLLLIFLSLTSALSAELIATSTLLSYDVYQHYFNPNATSHQIVTASRYFVAFWAIFSAALASVFYAVGIVSTSPWLFYFLGVATSSGVFPIALTFLWKDLTKAGAVVGSLGGMAIALIVWFTTAKAYMGAITLATLSNLWVSFAGSATATIAGGVLSVGLSLWRPANFDWDKTKMMIGVKEEGAARQPPPASVSSVLLNGGEKDNEKDCAADAALEIASSAQDAATVTVDVLDIPALTRTFKKYTILFAILATIICFVIPAPLGGAPYIFSPKFFEAYVGVMFVSHGSASSRNGMTEFTLMGLAIFCFLPRRHLTNY</sequence>
<feature type="transmembrane region" description="Helical" evidence="7">
    <location>
        <begin position="54"/>
        <end position="70"/>
    </location>
</feature>
<feature type="transmembrane region" description="Helical" evidence="7">
    <location>
        <begin position="398"/>
        <end position="420"/>
    </location>
</feature>
<dbReference type="STRING" id="945553.A0A0D2KVH8"/>
<gene>
    <name evidence="8" type="ORF">HYPSUDRAFT_144666</name>
</gene>
<comment type="similarity">
    <text evidence="2 6">Belongs to the sodium:solute symporter (SSF) (TC 2.A.21) family.</text>
</comment>
<keyword evidence="3 7" id="KW-0812">Transmembrane</keyword>
<feature type="transmembrane region" description="Helical" evidence="7">
    <location>
        <begin position="350"/>
        <end position="377"/>
    </location>
</feature>
<evidence type="ECO:0000313" key="9">
    <source>
        <dbReference type="Proteomes" id="UP000054270"/>
    </source>
</evidence>
<feature type="transmembrane region" description="Helical" evidence="7">
    <location>
        <begin position="641"/>
        <end position="660"/>
    </location>
</feature>
<proteinExistence type="inferred from homology"/>
<evidence type="ECO:0000256" key="5">
    <source>
        <dbReference type="ARBA" id="ARBA00023136"/>
    </source>
</evidence>
<accession>A0A0D2KVH8</accession>
<comment type="subcellular location">
    <subcellularLocation>
        <location evidence="1">Membrane</location>
        <topology evidence="1">Multi-pass membrane protein</topology>
    </subcellularLocation>
</comment>
<dbReference type="InterPro" id="IPR038377">
    <property type="entry name" value="Na/Glc_symporter_sf"/>
</dbReference>
<feature type="transmembrane region" description="Helical" evidence="7">
    <location>
        <begin position="494"/>
        <end position="514"/>
    </location>
</feature>
<dbReference type="AlphaFoldDB" id="A0A0D2KVH8"/>
<feature type="transmembrane region" description="Helical" evidence="7">
    <location>
        <begin position="168"/>
        <end position="187"/>
    </location>
</feature>
<evidence type="ECO:0000256" key="4">
    <source>
        <dbReference type="ARBA" id="ARBA00022989"/>
    </source>
</evidence>
<feature type="transmembrane region" description="Helical" evidence="7">
    <location>
        <begin position="90"/>
        <end position="107"/>
    </location>
</feature>
<evidence type="ECO:0000256" key="3">
    <source>
        <dbReference type="ARBA" id="ARBA00022692"/>
    </source>
</evidence>
<feature type="transmembrane region" description="Helical" evidence="7">
    <location>
        <begin position="426"/>
        <end position="447"/>
    </location>
</feature>
<feature type="transmembrane region" description="Helical" evidence="7">
    <location>
        <begin position="290"/>
        <end position="312"/>
    </location>
</feature>
<organism evidence="8 9">
    <name type="scientific">Hypholoma sublateritium (strain FD-334 SS-4)</name>
    <dbReference type="NCBI Taxonomy" id="945553"/>
    <lineage>
        <taxon>Eukaryota</taxon>
        <taxon>Fungi</taxon>
        <taxon>Dikarya</taxon>
        <taxon>Basidiomycota</taxon>
        <taxon>Agaricomycotina</taxon>
        <taxon>Agaricomycetes</taxon>
        <taxon>Agaricomycetidae</taxon>
        <taxon>Agaricales</taxon>
        <taxon>Agaricineae</taxon>
        <taxon>Strophariaceae</taxon>
        <taxon>Hypholoma</taxon>
    </lineage>
</organism>
<dbReference type="GO" id="GO:0005886">
    <property type="term" value="C:plasma membrane"/>
    <property type="evidence" value="ECO:0007669"/>
    <property type="project" value="TreeGrafter"/>
</dbReference>
<dbReference type="InterPro" id="IPR031155">
    <property type="entry name" value="DUR"/>
</dbReference>
<dbReference type="PANTHER" id="PTHR46154:SF2">
    <property type="entry name" value="SOLUTE SYMPORTER FAMILY TRANSPORTER (AFU_ORTHOLOGUE AFUA_6G03200)"/>
    <property type="match status" value="1"/>
</dbReference>
<evidence type="ECO:0000256" key="6">
    <source>
        <dbReference type="RuleBase" id="RU362091"/>
    </source>
</evidence>